<dbReference type="RefSeq" id="WP_011745296.1">
    <property type="nucleotide sequence ID" value="NC_008639.1"/>
</dbReference>
<dbReference type="EMBL" id="CP000492">
    <property type="protein sequence ID" value="ABL65482.1"/>
    <property type="molecule type" value="Genomic_DNA"/>
</dbReference>
<dbReference type="KEGG" id="cph:Cpha266_1454"/>
<dbReference type="Gene3D" id="3.40.50.450">
    <property type="match status" value="1"/>
</dbReference>
<dbReference type="GO" id="GO:0005829">
    <property type="term" value="C:cytosol"/>
    <property type="evidence" value="ECO:0007669"/>
    <property type="project" value="TreeGrafter"/>
</dbReference>
<keyword evidence="3" id="KW-0203">Cytokinin biosynthesis</keyword>
<organism evidence="4 5">
    <name type="scientific">Chlorobium phaeobacteroides (strain DSM 266 / SMG 266 / 2430)</name>
    <dbReference type="NCBI Taxonomy" id="290317"/>
    <lineage>
        <taxon>Bacteria</taxon>
        <taxon>Pseudomonadati</taxon>
        <taxon>Chlorobiota</taxon>
        <taxon>Chlorobiia</taxon>
        <taxon>Chlorobiales</taxon>
        <taxon>Chlorobiaceae</taxon>
        <taxon>Chlorobium/Pelodictyon group</taxon>
        <taxon>Chlorobium</taxon>
    </lineage>
</organism>
<dbReference type="PANTHER" id="PTHR31223">
    <property type="entry name" value="LOG FAMILY PROTEIN YJL055W"/>
    <property type="match status" value="1"/>
</dbReference>
<sequence length="182" mass="19992">MIKNVTVYCSSSNHAPKGYFDDAAKIGSGLADRGIGLVFGGGHVGLMGCIADAVMKKGGSVRGIIPRFLEEKEVAHYGISELHVVQTMHERKMKLTDWADAFIILPGGFGTLDELMEIITWKHLGQHQKPIILLNTAGFWNPLISFFDRIADDRMVKADYANYYSVCETPSEVLAAIDCADQ</sequence>
<evidence type="ECO:0000313" key="5">
    <source>
        <dbReference type="Proteomes" id="UP000008701"/>
    </source>
</evidence>
<dbReference type="SUPFAM" id="SSF102405">
    <property type="entry name" value="MCP/YpsA-like"/>
    <property type="match status" value="1"/>
</dbReference>
<dbReference type="NCBIfam" id="TIGR00730">
    <property type="entry name" value="Rossman fold protein, TIGR00730 family"/>
    <property type="match status" value="1"/>
</dbReference>
<dbReference type="STRING" id="290317.Cpha266_1454"/>
<name>A1BGF5_CHLPD</name>
<dbReference type="HOGENOM" id="CLU_058336_4_0_10"/>
<dbReference type="eggNOG" id="COG1611">
    <property type="taxonomic scope" value="Bacteria"/>
</dbReference>
<gene>
    <name evidence="4" type="ordered locus">Cpha266_1454</name>
</gene>
<keyword evidence="5" id="KW-1185">Reference proteome</keyword>
<evidence type="ECO:0000256" key="1">
    <source>
        <dbReference type="ARBA" id="ARBA00000274"/>
    </source>
</evidence>
<accession>A1BGF5</accession>
<dbReference type="AlphaFoldDB" id="A1BGF5"/>
<dbReference type="PANTHER" id="PTHR31223:SF70">
    <property type="entry name" value="LOG FAMILY PROTEIN YJL055W"/>
    <property type="match status" value="1"/>
</dbReference>
<comment type="catalytic activity">
    <reaction evidence="1">
        <text>AMP + H2O = D-ribose 5-phosphate + adenine</text>
        <dbReference type="Rhea" id="RHEA:20129"/>
        <dbReference type="ChEBI" id="CHEBI:15377"/>
        <dbReference type="ChEBI" id="CHEBI:16708"/>
        <dbReference type="ChEBI" id="CHEBI:78346"/>
        <dbReference type="ChEBI" id="CHEBI:456215"/>
        <dbReference type="EC" id="3.2.2.4"/>
    </reaction>
</comment>
<evidence type="ECO:0000256" key="3">
    <source>
        <dbReference type="RuleBase" id="RU363015"/>
    </source>
</evidence>
<comment type="similarity">
    <text evidence="2 3">Belongs to the LOG family.</text>
</comment>
<dbReference type="InterPro" id="IPR031100">
    <property type="entry name" value="LOG_fam"/>
</dbReference>
<dbReference type="Proteomes" id="UP000008701">
    <property type="component" value="Chromosome"/>
</dbReference>
<evidence type="ECO:0000256" key="2">
    <source>
        <dbReference type="ARBA" id="ARBA00006763"/>
    </source>
</evidence>
<proteinExistence type="inferred from homology"/>
<keyword evidence="3" id="KW-0378">Hydrolase</keyword>
<dbReference type="EC" id="3.2.2.n1" evidence="3"/>
<dbReference type="OrthoDB" id="9801098at2"/>
<dbReference type="Pfam" id="PF03641">
    <property type="entry name" value="Lysine_decarbox"/>
    <property type="match status" value="1"/>
</dbReference>
<protein>
    <recommendedName>
        <fullName evidence="3">Cytokinin riboside 5'-monophosphate phosphoribohydrolase</fullName>
        <ecNumber evidence="3">3.2.2.n1</ecNumber>
    </recommendedName>
</protein>
<evidence type="ECO:0000313" key="4">
    <source>
        <dbReference type="EMBL" id="ABL65482.1"/>
    </source>
</evidence>
<dbReference type="InterPro" id="IPR005269">
    <property type="entry name" value="LOG"/>
</dbReference>
<dbReference type="GO" id="GO:0008714">
    <property type="term" value="F:AMP nucleosidase activity"/>
    <property type="evidence" value="ECO:0007669"/>
    <property type="project" value="UniProtKB-EC"/>
</dbReference>
<dbReference type="GO" id="GO:0009691">
    <property type="term" value="P:cytokinin biosynthetic process"/>
    <property type="evidence" value="ECO:0007669"/>
    <property type="project" value="UniProtKB-UniRule"/>
</dbReference>
<reference evidence="4 5" key="1">
    <citation type="submission" date="2006-12" db="EMBL/GenBank/DDBJ databases">
        <title>Complete sequence of Chlorobium phaeobacteroides DSM 266.</title>
        <authorList>
            <consortium name="US DOE Joint Genome Institute"/>
            <person name="Copeland A."/>
            <person name="Lucas S."/>
            <person name="Lapidus A."/>
            <person name="Barry K."/>
            <person name="Detter J.C."/>
            <person name="Glavina del Rio T."/>
            <person name="Hammon N."/>
            <person name="Israni S."/>
            <person name="Pitluck S."/>
            <person name="Goltsman E."/>
            <person name="Schmutz J."/>
            <person name="Larimer F."/>
            <person name="Land M."/>
            <person name="Hauser L."/>
            <person name="Mikhailova N."/>
            <person name="Li T."/>
            <person name="Overmann J."/>
            <person name="Bryant D.A."/>
            <person name="Richardson P."/>
        </authorList>
    </citation>
    <scope>NUCLEOTIDE SEQUENCE [LARGE SCALE GENOMIC DNA]</scope>
    <source>
        <strain evidence="4 5">DSM 266</strain>
    </source>
</reference>